<evidence type="ECO:0000313" key="3">
    <source>
        <dbReference type="Proteomes" id="UP000236319"/>
    </source>
</evidence>
<dbReference type="OrthoDB" id="366352at2759"/>
<dbReference type="VEuPathDB" id="PiroplasmaDB:BOVATA_016970"/>
<dbReference type="GeneID" id="39873974"/>
<dbReference type="RefSeq" id="XP_028866447.1">
    <property type="nucleotide sequence ID" value="XM_029010614.1"/>
</dbReference>
<organism evidence="2 3">
    <name type="scientific">Babesia ovata</name>
    <dbReference type="NCBI Taxonomy" id="189622"/>
    <lineage>
        <taxon>Eukaryota</taxon>
        <taxon>Sar</taxon>
        <taxon>Alveolata</taxon>
        <taxon>Apicomplexa</taxon>
        <taxon>Aconoidasida</taxon>
        <taxon>Piroplasmida</taxon>
        <taxon>Babesiidae</taxon>
        <taxon>Babesia</taxon>
    </lineage>
</organism>
<name>A0A2H6KB33_9APIC</name>
<evidence type="ECO:0000313" key="2">
    <source>
        <dbReference type="EMBL" id="GBE60204.1"/>
    </source>
</evidence>
<feature type="compositionally biased region" description="Pro residues" evidence="1">
    <location>
        <begin position="232"/>
        <end position="243"/>
    </location>
</feature>
<gene>
    <name evidence="2" type="ORF">BOVATA_016970</name>
</gene>
<feature type="region of interest" description="Disordered" evidence="1">
    <location>
        <begin position="224"/>
        <end position="243"/>
    </location>
</feature>
<protein>
    <submittedName>
        <fullName evidence="2">Spherical body protein, putative</fullName>
    </submittedName>
</protein>
<proteinExistence type="predicted"/>
<sequence length="243" mass="27766">MDANEFPTSLVVFQTERMTWNRENGSYMLTTSTKNKTFNYFVDPKKGEIRPVDLTSPPEHYWKLSNPSGSTGMLPLMVVTIDVGLALNVSKSLLAVHNVPKGDWLYSRYQLVLYSYVRGVVAYVKDIKSDIPIYISPENALVTHVETYKNIKENKFFVVIHIKIRVADGFITLNKLFERSEEEGKISYVPHYKHRKVLYEMMLKDVFDTPTAATEETNITLEPEIEKSEEPCPLPPAPPCVIS</sequence>
<keyword evidence="3" id="KW-1185">Reference proteome</keyword>
<dbReference type="Proteomes" id="UP000236319">
    <property type="component" value="Unassembled WGS sequence"/>
</dbReference>
<dbReference type="EMBL" id="BDSA01000002">
    <property type="protein sequence ID" value="GBE60204.1"/>
    <property type="molecule type" value="Genomic_DNA"/>
</dbReference>
<evidence type="ECO:0000256" key="1">
    <source>
        <dbReference type="SAM" id="MobiDB-lite"/>
    </source>
</evidence>
<dbReference type="AlphaFoldDB" id="A0A2H6KB33"/>
<comment type="caution">
    <text evidence="2">The sequence shown here is derived from an EMBL/GenBank/DDBJ whole genome shotgun (WGS) entry which is preliminary data.</text>
</comment>
<accession>A0A2H6KB33</accession>
<reference evidence="2 3" key="1">
    <citation type="journal article" date="2017" name="BMC Genomics">
        <title>Whole-genome assembly of Babesia ovata and comparative genomics between closely related pathogens.</title>
        <authorList>
            <person name="Yamagishi J."/>
            <person name="Asada M."/>
            <person name="Hakimi H."/>
            <person name="Tanaka T.Q."/>
            <person name="Sugimoto C."/>
            <person name="Kawazu S."/>
        </authorList>
    </citation>
    <scope>NUCLEOTIDE SEQUENCE [LARGE SCALE GENOMIC DNA]</scope>
    <source>
        <strain evidence="2 3">Miyake</strain>
    </source>
</reference>